<dbReference type="Pfam" id="PF18409">
    <property type="entry name" value="Plk4_PB2"/>
    <property type="match status" value="1"/>
</dbReference>
<dbReference type="PROSITE" id="PS00107">
    <property type="entry name" value="PROTEIN_KINASE_ATP"/>
    <property type="match status" value="1"/>
</dbReference>
<dbReference type="InterPro" id="IPR047108">
    <property type="entry name" value="Plk4-like_POLO_box_2_sf"/>
</dbReference>
<sequence length="1044" mass="116562">MPIINNSVPSSFGDRIENYEVLSYIGKGGFAKVYKAWCPRANMEVAIKMIDKKLMSAKGMGQRVRQEVAIHSRLKHPSILELYTFFEDSNYVYLVLELAHNGELQRYLRDNSCVFSEEEASHILSQVVQGLLYLHSHSILHRDITLANLLLTSDMHVKIADFGLATQLSRPDEKHLTMCGTPNYISPEVATRSSHGLEADVWSVGCMLYTLLVGRPPFDTEGVRSTLTRIAMASYEIPETVSPEAKDLIDKLLKKNPKERMRLSAILDHPFIALKKSSRHNYYLSKRYEDSALGTMSMATSRNANSTVSSAHYSGQHHRTLSRSDNAFPRPAVGGHAPVNRLAAGGDPCNSSGGSFPPLASGHRPPSSTTYSAAEPSLHSTSCRSDVKSCCSTSRRTNNESNHSRGGGRAVSSCSHSYADAERQPQIITAAAGQPQIVAARCRTCDANYCNEDNRSQCYECCRIEDVGKLQNCCCSSTAQAPCQCKFPNYPPQQPYEPVLPCHSRERFEVMDTRQHPEDTGRQGSHSREQFGIADTRHHPEEGVVHQRSHSRERFEIADTRHHPEDTRGMQQRSHSRERFEIVDTRHHPEDTRQHSLDTGGGQQRSHSREQFEIVGTRQDTGSGRQSRVSNNLELTRRSDEKCLSWFQKMNPSSRAEERNEESSKPVLSKASGLPVPALCTVRLKPMRHRIKAAILSILESGEVCIETVKKKTSWKKERVVDVCRVSSDGLRVVLYQPNGGKGVPVSDKTVPLPAQGADAIHSYESLPEKHWKQYIHAAKFVNLVRAAIPKVTFFSQQAKCMLMENSPDPDFQAFFFNGGKITRSEGKIKVIDVDGRPAGSFSLHDFESSSMTIVSASVSAMWKHFQQCYDHCRSLESVLEKLSSEESSLKSDTSYFPITIGQKPVSSPLNGKENFPTISPPATINGSRTGSALTFESRYKNNQSNSVSASTKSRTLHIPDLGIATQFSSGEITVLYPDASQLTYNSATGNVTYSENGKVTKYKQPNKDHLPEVVRKRLSRFPDILKYFFDNKPSDKENRKPIR</sequence>
<dbReference type="InterPro" id="IPR011009">
    <property type="entry name" value="Kinase-like_dom_sf"/>
</dbReference>
<keyword evidence="7 17" id="KW-0547">Nucleotide-binding</keyword>
<comment type="subcellular location">
    <subcellularLocation>
        <location evidence="1">Cytoplasm</location>
        <location evidence="1">Cytoskeleton</location>
        <location evidence="1">Microtubule organizing center</location>
        <location evidence="1">Centrosome</location>
        <location evidence="1">Centriole</location>
    </subcellularLocation>
</comment>
<dbReference type="GO" id="GO:0005634">
    <property type="term" value="C:nucleus"/>
    <property type="evidence" value="ECO:0007669"/>
    <property type="project" value="TreeGrafter"/>
</dbReference>
<keyword evidence="11" id="KW-0206">Cytoskeleton</keyword>
<evidence type="ECO:0000256" key="1">
    <source>
        <dbReference type="ARBA" id="ARBA00004114"/>
    </source>
</evidence>
<evidence type="ECO:0000256" key="14">
    <source>
        <dbReference type="ARBA" id="ARBA00030924"/>
    </source>
</evidence>
<dbReference type="PANTHER" id="PTHR24345">
    <property type="entry name" value="SERINE/THREONINE-PROTEIN KINASE PLK"/>
    <property type="match status" value="1"/>
</dbReference>
<feature type="region of interest" description="Disordered" evidence="18">
    <location>
        <begin position="651"/>
        <end position="671"/>
    </location>
</feature>
<evidence type="ECO:0000256" key="3">
    <source>
        <dbReference type="ARBA" id="ARBA00020245"/>
    </source>
</evidence>
<dbReference type="Gene3D" id="3.30.1120.120">
    <property type="match status" value="1"/>
</dbReference>
<evidence type="ECO:0000313" key="22">
    <source>
        <dbReference type="EMBL" id="RZF42166.1"/>
    </source>
</evidence>
<feature type="compositionally biased region" description="Polar residues" evidence="18">
    <location>
        <begin position="618"/>
        <end position="634"/>
    </location>
</feature>
<dbReference type="PROSITE" id="PS50011">
    <property type="entry name" value="PROTEIN_KINASE_DOM"/>
    <property type="match status" value="1"/>
</dbReference>
<evidence type="ECO:0000256" key="6">
    <source>
        <dbReference type="ARBA" id="ARBA00022679"/>
    </source>
</evidence>
<dbReference type="PANTHER" id="PTHR24345:SF91">
    <property type="entry name" value="SERINE_THREONINE-PROTEIN KINASE PLK4"/>
    <property type="match status" value="1"/>
</dbReference>
<dbReference type="CDD" id="cd13114">
    <property type="entry name" value="POLO_box_Plk4_1"/>
    <property type="match status" value="1"/>
</dbReference>
<evidence type="ECO:0000256" key="10">
    <source>
        <dbReference type="ARBA" id="ARBA00022843"/>
    </source>
</evidence>
<feature type="compositionally biased region" description="Basic and acidic residues" evidence="18">
    <location>
        <begin position="575"/>
        <end position="596"/>
    </location>
</feature>
<dbReference type="InterPro" id="IPR000719">
    <property type="entry name" value="Prot_kinase_dom"/>
</dbReference>
<dbReference type="PROSITE" id="PS51984">
    <property type="entry name" value="CPB1"/>
    <property type="match status" value="1"/>
</dbReference>
<keyword evidence="6" id="KW-0808">Transferase</keyword>
<feature type="region of interest" description="Disordered" evidence="18">
    <location>
        <begin position="533"/>
        <end position="609"/>
    </location>
</feature>
<comment type="catalytic activity">
    <reaction evidence="16">
        <text>L-seryl-[protein] + ATP = O-phospho-L-seryl-[protein] + ADP + H(+)</text>
        <dbReference type="Rhea" id="RHEA:17989"/>
        <dbReference type="Rhea" id="RHEA-COMP:9863"/>
        <dbReference type="Rhea" id="RHEA-COMP:11604"/>
        <dbReference type="ChEBI" id="CHEBI:15378"/>
        <dbReference type="ChEBI" id="CHEBI:29999"/>
        <dbReference type="ChEBI" id="CHEBI:30616"/>
        <dbReference type="ChEBI" id="CHEBI:83421"/>
        <dbReference type="ChEBI" id="CHEBI:456216"/>
        <dbReference type="EC" id="2.7.11.21"/>
    </reaction>
</comment>
<feature type="compositionally biased region" description="Polar residues" evidence="18">
    <location>
        <begin position="366"/>
        <end position="401"/>
    </location>
</feature>
<protein>
    <recommendedName>
        <fullName evidence="3">Serine/threonine-protein kinase PLK4</fullName>
        <ecNumber evidence="2">2.7.11.21</ecNumber>
    </recommendedName>
    <alternativeName>
        <fullName evidence="12">Polo-like kinase 4</fullName>
    </alternativeName>
    <alternativeName>
        <fullName evidence="13 14">Serine/threonine-protein kinase SAK</fullName>
    </alternativeName>
</protein>
<dbReference type="InterPro" id="IPR046437">
    <property type="entry name" value="Ser_Thr-PK_POLO_box_1_sf"/>
</dbReference>
<dbReference type="SUPFAM" id="SSF56112">
    <property type="entry name" value="Protein kinase-like (PK-like)"/>
    <property type="match status" value="1"/>
</dbReference>
<keyword evidence="4" id="KW-0963">Cytoplasm</keyword>
<evidence type="ECO:0000256" key="17">
    <source>
        <dbReference type="PROSITE-ProRule" id="PRU10141"/>
    </source>
</evidence>
<evidence type="ECO:0000259" key="20">
    <source>
        <dbReference type="PROSITE" id="PS51984"/>
    </source>
</evidence>
<name>A0A482X8X4_LAOST</name>
<proteinExistence type="predicted"/>
<evidence type="ECO:0000259" key="21">
    <source>
        <dbReference type="PROSITE" id="PS51985"/>
    </source>
</evidence>
<dbReference type="OrthoDB" id="10004143at2759"/>
<dbReference type="Proteomes" id="UP000291343">
    <property type="component" value="Unassembled WGS sequence"/>
</dbReference>
<evidence type="ECO:0000256" key="11">
    <source>
        <dbReference type="ARBA" id="ARBA00023212"/>
    </source>
</evidence>
<comment type="catalytic activity">
    <reaction evidence="15">
        <text>L-threonyl-[protein] + ATP = O-phospho-L-threonyl-[protein] + ADP + H(+)</text>
        <dbReference type="Rhea" id="RHEA:46608"/>
        <dbReference type="Rhea" id="RHEA-COMP:11060"/>
        <dbReference type="Rhea" id="RHEA-COMP:11605"/>
        <dbReference type="ChEBI" id="CHEBI:15378"/>
        <dbReference type="ChEBI" id="CHEBI:30013"/>
        <dbReference type="ChEBI" id="CHEBI:30616"/>
        <dbReference type="ChEBI" id="CHEBI:61977"/>
        <dbReference type="ChEBI" id="CHEBI:456216"/>
        <dbReference type="EC" id="2.7.11.21"/>
    </reaction>
</comment>
<dbReference type="EMBL" id="QKKF02015335">
    <property type="protein sequence ID" value="RZF42166.1"/>
    <property type="molecule type" value="Genomic_DNA"/>
</dbReference>
<evidence type="ECO:0000256" key="9">
    <source>
        <dbReference type="ARBA" id="ARBA00022840"/>
    </source>
</evidence>
<dbReference type="FunFam" id="1.10.510.10:FF:000576">
    <property type="entry name" value="Serine/threonine-protein kinase PLK4"/>
    <property type="match status" value="1"/>
</dbReference>
<dbReference type="EC" id="2.7.11.21" evidence="2"/>
<keyword evidence="8" id="KW-0418">Kinase</keyword>
<evidence type="ECO:0000256" key="5">
    <source>
        <dbReference type="ARBA" id="ARBA00022527"/>
    </source>
</evidence>
<dbReference type="Pfam" id="PF18190">
    <property type="entry name" value="Plk4_PB1"/>
    <property type="match status" value="1"/>
</dbReference>
<gene>
    <name evidence="22" type="ORF">LSTR_LSTR004315</name>
</gene>
<dbReference type="FunCoup" id="A0A482X8X4">
    <property type="interactions" value="301"/>
</dbReference>
<dbReference type="PROSITE" id="PS51985">
    <property type="entry name" value="CPB2"/>
    <property type="match status" value="1"/>
</dbReference>
<evidence type="ECO:0000256" key="12">
    <source>
        <dbReference type="ARBA" id="ARBA00030332"/>
    </source>
</evidence>
<dbReference type="SMR" id="A0A482X8X4"/>
<evidence type="ECO:0000256" key="8">
    <source>
        <dbReference type="ARBA" id="ARBA00022777"/>
    </source>
</evidence>
<evidence type="ECO:0000256" key="16">
    <source>
        <dbReference type="ARBA" id="ARBA00048347"/>
    </source>
</evidence>
<organism evidence="22 23">
    <name type="scientific">Laodelphax striatellus</name>
    <name type="common">Small brown planthopper</name>
    <name type="synonym">Delphax striatella</name>
    <dbReference type="NCBI Taxonomy" id="195883"/>
    <lineage>
        <taxon>Eukaryota</taxon>
        <taxon>Metazoa</taxon>
        <taxon>Ecdysozoa</taxon>
        <taxon>Arthropoda</taxon>
        <taxon>Hexapoda</taxon>
        <taxon>Insecta</taxon>
        <taxon>Pterygota</taxon>
        <taxon>Neoptera</taxon>
        <taxon>Paraneoptera</taxon>
        <taxon>Hemiptera</taxon>
        <taxon>Auchenorrhyncha</taxon>
        <taxon>Fulgoroidea</taxon>
        <taxon>Delphacidae</taxon>
        <taxon>Criomorphinae</taxon>
        <taxon>Laodelphax</taxon>
    </lineage>
</organism>
<evidence type="ECO:0000256" key="4">
    <source>
        <dbReference type="ARBA" id="ARBA00022490"/>
    </source>
</evidence>
<reference evidence="22 23" key="1">
    <citation type="journal article" date="2017" name="Gigascience">
        <title>Genome sequence of the small brown planthopper, Laodelphax striatellus.</title>
        <authorList>
            <person name="Zhu J."/>
            <person name="Jiang F."/>
            <person name="Wang X."/>
            <person name="Yang P."/>
            <person name="Bao Y."/>
            <person name="Zhao W."/>
            <person name="Wang W."/>
            <person name="Lu H."/>
            <person name="Wang Q."/>
            <person name="Cui N."/>
            <person name="Li J."/>
            <person name="Chen X."/>
            <person name="Luo L."/>
            <person name="Yu J."/>
            <person name="Kang L."/>
            <person name="Cui F."/>
        </authorList>
    </citation>
    <scope>NUCLEOTIDE SEQUENCE [LARGE SCALE GENOMIC DNA]</scope>
    <source>
        <strain evidence="22">Lst14</strain>
    </source>
</reference>
<evidence type="ECO:0000313" key="23">
    <source>
        <dbReference type="Proteomes" id="UP000291343"/>
    </source>
</evidence>
<keyword evidence="5" id="KW-0723">Serine/threonine-protein kinase</keyword>
<dbReference type="GO" id="GO:0004674">
    <property type="term" value="F:protein serine/threonine kinase activity"/>
    <property type="evidence" value="ECO:0007669"/>
    <property type="project" value="UniProtKB-KW"/>
</dbReference>
<dbReference type="InterPro" id="IPR017441">
    <property type="entry name" value="Protein_kinase_ATP_BS"/>
</dbReference>
<dbReference type="AlphaFoldDB" id="A0A482X8X4"/>
<dbReference type="PROSITE" id="PS00109">
    <property type="entry name" value="PROTEIN_KINASE_TYR"/>
    <property type="match status" value="1"/>
</dbReference>
<dbReference type="InterPro" id="IPR008266">
    <property type="entry name" value="Tyr_kinase_AS"/>
</dbReference>
<dbReference type="Gene3D" id="1.10.510.10">
    <property type="entry name" value="Transferase(Phosphotransferase) domain 1"/>
    <property type="match status" value="1"/>
</dbReference>
<evidence type="ECO:0000256" key="15">
    <source>
        <dbReference type="ARBA" id="ARBA00047802"/>
    </source>
</evidence>
<comment type="caution">
    <text evidence="22">The sequence shown here is derived from an EMBL/GenBank/DDBJ whole genome shotgun (WGS) entry which is preliminary data.</text>
</comment>
<feature type="binding site" evidence="17">
    <location>
        <position position="48"/>
    </location>
    <ligand>
        <name>ATP</name>
        <dbReference type="ChEBI" id="CHEBI:30616"/>
    </ligand>
</feature>
<accession>A0A482X8X4</accession>
<dbReference type="Gene3D" id="3.30.1120.130">
    <property type="match status" value="1"/>
</dbReference>
<dbReference type="Gene3D" id="2.40.50.930">
    <property type="match status" value="1"/>
</dbReference>
<evidence type="ECO:0000256" key="2">
    <source>
        <dbReference type="ARBA" id="ARBA00012424"/>
    </source>
</evidence>
<keyword evidence="9 17" id="KW-0067">ATP-binding</keyword>
<dbReference type="InParanoid" id="A0A482X8X4"/>
<evidence type="ECO:0000256" key="18">
    <source>
        <dbReference type="SAM" id="MobiDB-lite"/>
    </source>
</evidence>
<dbReference type="SUPFAM" id="SSF82615">
    <property type="entry name" value="Polo-box domain"/>
    <property type="match status" value="1"/>
</dbReference>
<dbReference type="STRING" id="195883.A0A482X8X4"/>
<keyword evidence="23" id="KW-1185">Reference proteome</keyword>
<dbReference type="InterPro" id="IPR033698">
    <property type="entry name" value="POLO_box_Plk4_2"/>
</dbReference>
<dbReference type="Pfam" id="PF00069">
    <property type="entry name" value="Pkinase"/>
    <property type="match status" value="1"/>
</dbReference>
<dbReference type="InterPro" id="IPR033699">
    <property type="entry name" value="POLO_box_Plk4_1"/>
</dbReference>
<feature type="domain" description="Cryptic POLO box 2 (CPB2)" evidence="21">
    <location>
        <begin position="789"/>
        <end position="911"/>
    </location>
</feature>
<feature type="compositionally biased region" description="Basic and acidic residues" evidence="18">
    <location>
        <begin position="533"/>
        <end position="568"/>
    </location>
</feature>
<feature type="compositionally biased region" description="Basic and acidic residues" evidence="18">
    <location>
        <begin position="655"/>
        <end position="664"/>
    </location>
</feature>
<feature type="domain" description="Protein kinase" evidence="19">
    <location>
        <begin position="19"/>
        <end position="272"/>
    </location>
</feature>
<feature type="region of interest" description="Disordered" evidence="18">
    <location>
        <begin position="615"/>
        <end position="634"/>
    </location>
</feature>
<evidence type="ECO:0000256" key="13">
    <source>
        <dbReference type="ARBA" id="ARBA00030429"/>
    </source>
</evidence>
<feature type="region of interest" description="Disordered" evidence="18">
    <location>
        <begin position="307"/>
        <end position="410"/>
    </location>
</feature>
<keyword evidence="10" id="KW-0832">Ubl conjugation</keyword>
<dbReference type="FunFam" id="3.30.200.20:FF:000042">
    <property type="entry name" value="Aurora kinase A"/>
    <property type="match status" value="1"/>
</dbReference>
<evidence type="ECO:0000256" key="7">
    <source>
        <dbReference type="ARBA" id="ARBA00022741"/>
    </source>
</evidence>
<dbReference type="GO" id="GO:0005524">
    <property type="term" value="F:ATP binding"/>
    <property type="evidence" value="ECO:0007669"/>
    <property type="project" value="UniProtKB-UniRule"/>
</dbReference>
<evidence type="ECO:0000259" key="19">
    <source>
        <dbReference type="PROSITE" id="PS50011"/>
    </source>
</evidence>
<dbReference type="GO" id="GO:0005814">
    <property type="term" value="C:centriole"/>
    <property type="evidence" value="ECO:0007669"/>
    <property type="project" value="UniProtKB-SubCell"/>
</dbReference>
<feature type="domain" description="Cryptic POLO box 1 (CPB1)" evidence="20">
    <location>
        <begin position="671"/>
        <end position="788"/>
    </location>
</feature>